<dbReference type="InterPro" id="IPR001789">
    <property type="entry name" value="Sig_transdc_resp-reg_receiver"/>
</dbReference>
<dbReference type="EMBL" id="CP062983">
    <property type="protein sequence ID" value="QPC82545.1"/>
    <property type="molecule type" value="Genomic_DNA"/>
</dbReference>
<dbReference type="PANTHER" id="PTHR44591:SF3">
    <property type="entry name" value="RESPONSE REGULATORY DOMAIN-CONTAINING PROTEIN"/>
    <property type="match status" value="1"/>
</dbReference>
<feature type="compositionally biased region" description="Polar residues" evidence="3">
    <location>
        <begin position="144"/>
        <end position="159"/>
    </location>
</feature>
<dbReference type="InterPro" id="IPR011006">
    <property type="entry name" value="CheY-like_superfamily"/>
</dbReference>
<dbReference type="Proteomes" id="UP000594468">
    <property type="component" value="Chromosome"/>
</dbReference>
<feature type="domain" description="Response regulatory" evidence="4">
    <location>
        <begin position="4"/>
        <end position="118"/>
    </location>
</feature>
<evidence type="ECO:0000256" key="2">
    <source>
        <dbReference type="PROSITE-ProRule" id="PRU00169"/>
    </source>
</evidence>
<dbReference type="SMART" id="SM00448">
    <property type="entry name" value="REC"/>
    <property type="match status" value="1"/>
</dbReference>
<keyword evidence="1 2" id="KW-0597">Phosphoprotein</keyword>
<dbReference type="SUPFAM" id="SSF52172">
    <property type="entry name" value="CheY-like"/>
    <property type="match status" value="1"/>
</dbReference>
<dbReference type="GO" id="GO:0000160">
    <property type="term" value="P:phosphorelay signal transduction system"/>
    <property type="evidence" value="ECO:0007669"/>
    <property type="project" value="InterPro"/>
</dbReference>
<feature type="compositionally biased region" description="Low complexity" evidence="3">
    <location>
        <begin position="163"/>
        <end position="174"/>
    </location>
</feature>
<dbReference type="InterPro" id="IPR050595">
    <property type="entry name" value="Bact_response_regulator"/>
</dbReference>
<dbReference type="Pfam" id="PF00072">
    <property type="entry name" value="Response_reg"/>
    <property type="match status" value="1"/>
</dbReference>
<dbReference type="AlphaFoldDB" id="A0A7S8IDF8"/>
<feature type="modified residue" description="4-aspartylphosphate" evidence="2">
    <location>
        <position position="53"/>
    </location>
</feature>
<evidence type="ECO:0000256" key="3">
    <source>
        <dbReference type="SAM" id="MobiDB-lite"/>
    </source>
</evidence>
<evidence type="ECO:0000313" key="5">
    <source>
        <dbReference type="EMBL" id="QPC82545.1"/>
    </source>
</evidence>
<protein>
    <submittedName>
        <fullName evidence="5">Response regulator</fullName>
    </submittedName>
</protein>
<dbReference type="KEGG" id="pmet:G4Y79_23130"/>
<sequence length="174" mass="18878">MSHRILIVEDDSTLGDMFCRTLEAQGYEVELACDGKSGLASLMSNPPDLVLLDMHLPFMSGYDIIQKIRQTEATKDVRIIAATASTVAQTIPVVQDADLLLMKPISLMELDTMVTRLLHQDLQKNTPQAANQASPETEDDAETENVSQNVAQGMSQNVAQDDPTSPSSTSTPGM</sequence>
<keyword evidence="6" id="KW-1185">Reference proteome</keyword>
<evidence type="ECO:0000313" key="6">
    <source>
        <dbReference type="Proteomes" id="UP000594468"/>
    </source>
</evidence>
<feature type="region of interest" description="Disordered" evidence="3">
    <location>
        <begin position="125"/>
        <end position="174"/>
    </location>
</feature>
<proteinExistence type="predicted"/>
<dbReference type="PROSITE" id="PS50110">
    <property type="entry name" value="RESPONSE_REGULATORY"/>
    <property type="match status" value="1"/>
</dbReference>
<accession>A0A7S8IDF8</accession>
<organism evidence="5 6">
    <name type="scientific">Phototrophicus methaneseepsis</name>
    <dbReference type="NCBI Taxonomy" id="2710758"/>
    <lineage>
        <taxon>Bacteria</taxon>
        <taxon>Bacillati</taxon>
        <taxon>Chloroflexota</taxon>
        <taxon>Candidatus Thermofontia</taxon>
        <taxon>Phototrophicales</taxon>
        <taxon>Phototrophicaceae</taxon>
        <taxon>Phototrophicus</taxon>
    </lineage>
</organism>
<feature type="compositionally biased region" description="Polar residues" evidence="3">
    <location>
        <begin position="125"/>
        <end position="135"/>
    </location>
</feature>
<reference evidence="5 6" key="1">
    <citation type="submission" date="2020-02" db="EMBL/GenBank/DDBJ databases">
        <authorList>
            <person name="Zheng R.K."/>
            <person name="Sun C.M."/>
        </authorList>
    </citation>
    <scope>NUCLEOTIDE SEQUENCE [LARGE SCALE GENOMIC DNA]</scope>
    <source>
        <strain evidence="6">rifampicinis</strain>
    </source>
</reference>
<evidence type="ECO:0000259" key="4">
    <source>
        <dbReference type="PROSITE" id="PS50110"/>
    </source>
</evidence>
<dbReference type="RefSeq" id="WP_195170614.1">
    <property type="nucleotide sequence ID" value="NZ_CP062983.1"/>
</dbReference>
<dbReference type="Gene3D" id="3.40.50.2300">
    <property type="match status" value="1"/>
</dbReference>
<dbReference type="PANTHER" id="PTHR44591">
    <property type="entry name" value="STRESS RESPONSE REGULATOR PROTEIN 1"/>
    <property type="match status" value="1"/>
</dbReference>
<evidence type="ECO:0000256" key="1">
    <source>
        <dbReference type="ARBA" id="ARBA00022553"/>
    </source>
</evidence>
<gene>
    <name evidence="5" type="ORF">G4Y79_23130</name>
</gene>
<name>A0A7S8IDF8_9CHLR</name>